<keyword evidence="1" id="KW-0808">Transferase</keyword>
<dbReference type="InterPro" id="IPR023214">
    <property type="entry name" value="HAD_sf"/>
</dbReference>
<name>A0A517PWB8_9PLAN</name>
<dbReference type="CDD" id="cd06223">
    <property type="entry name" value="PRTases_typeI"/>
    <property type="match status" value="1"/>
</dbReference>
<dbReference type="GO" id="GO:0004588">
    <property type="term" value="F:orotate phosphoribosyltransferase activity"/>
    <property type="evidence" value="ECO:0007669"/>
    <property type="project" value="UniProtKB-EC"/>
</dbReference>
<keyword evidence="2" id="KW-1185">Reference proteome</keyword>
<dbReference type="SUPFAM" id="SSF53271">
    <property type="entry name" value="PRTase-like"/>
    <property type="match status" value="1"/>
</dbReference>
<dbReference type="EC" id="2.4.2.10" evidence="1"/>
<dbReference type="Proteomes" id="UP000320421">
    <property type="component" value="Chromosome"/>
</dbReference>
<dbReference type="InterPro" id="IPR000836">
    <property type="entry name" value="PRTase_dom"/>
</dbReference>
<dbReference type="OrthoDB" id="9804476at2"/>
<evidence type="ECO:0000313" key="1">
    <source>
        <dbReference type="EMBL" id="QDT23669.1"/>
    </source>
</evidence>
<organism evidence="1 2">
    <name type="scientific">Gimesia chilikensis</name>
    <dbReference type="NCBI Taxonomy" id="2605989"/>
    <lineage>
        <taxon>Bacteria</taxon>
        <taxon>Pseudomonadati</taxon>
        <taxon>Planctomycetota</taxon>
        <taxon>Planctomycetia</taxon>
        <taxon>Planctomycetales</taxon>
        <taxon>Planctomycetaceae</taxon>
        <taxon>Gimesia</taxon>
    </lineage>
</organism>
<dbReference type="AlphaFoldDB" id="A0A517PWB8"/>
<evidence type="ECO:0000313" key="2">
    <source>
        <dbReference type="Proteomes" id="UP000320421"/>
    </source>
</evidence>
<dbReference type="Gene3D" id="3.40.50.1000">
    <property type="entry name" value="HAD superfamily/HAD-like"/>
    <property type="match status" value="1"/>
</dbReference>
<dbReference type="EMBL" id="CP036266">
    <property type="protein sequence ID" value="QDT23669.1"/>
    <property type="molecule type" value="Genomic_DNA"/>
</dbReference>
<protein>
    <submittedName>
        <fullName evidence="1">Orotate phosphoribosyltransferase</fullName>
        <ecNumber evidence="1">2.4.2.10</ecNumber>
    </submittedName>
</protein>
<dbReference type="InterPro" id="IPR029057">
    <property type="entry name" value="PRTase-like"/>
</dbReference>
<dbReference type="Gene3D" id="3.40.50.2020">
    <property type="match status" value="1"/>
</dbReference>
<keyword evidence="1" id="KW-0328">Glycosyltransferase</keyword>
<reference evidence="1 2" key="1">
    <citation type="submission" date="2019-02" db="EMBL/GenBank/DDBJ databases">
        <title>Deep-cultivation of Planctomycetes and their phenomic and genomic characterization uncovers novel biology.</title>
        <authorList>
            <person name="Wiegand S."/>
            <person name="Jogler M."/>
            <person name="Boedeker C."/>
            <person name="Pinto D."/>
            <person name="Vollmers J."/>
            <person name="Rivas-Marin E."/>
            <person name="Kohn T."/>
            <person name="Peeters S.H."/>
            <person name="Heuer A."/>
            <person name="Rast P."/>
            <person name="Oberbeckmann S."/>
            <person name="Bunk B."/>
            <person name="Jeske O."/>
            <person name="Meyerdierks A."/>
            <person name="Storesund J.E."/>
            <person name="Kallscheuer N."/>
            <person name="Luecker S."/>
            <person name="Lage O.M."/>
            <person name="Pohl T."/>
            <person name="Merkel B.J."/>
            <person name="Hornburger P."/>
            <person name="Mueller R.-W."/>
            <person name="Bruemmer F."/>
            <person name="Labrenz M."/>
            <person name="Spormann A.M."/>
            <person name="Op den Camp H."/>
            <person name="Overmann J."/>
            <person name="Amann R."/>
            <person name="Jetten M.S.M."/>
            <person name="Mascher T."/>
            <person name="Medema M.H."/>
            <person name="Devos D.P."/>
            <person name="Kaster A.-K."/>
            <person name="Ovreas L."/>
            <person name="Rohde M."/>
            <person name="Galperin M.Y."/>
            <person name="Jogler C."/>
        </authorList>
    </citation>
    <scope>NUCLEOTIDE SEQUENCE [LARGE SCALE GENOMIC DNA]</scope>
    <source>
        <strain evidence="1 2">HG66A1</strain>
    </source>
</reference>
<gene>
    <name evidence="1" type="primary">pyrE_2</name>
    <name evidence="1" type="ORF">HG66A1_54910</name>
</gene>
<sequence length="452" mass="51609">MIEESVQNNNEYCQCRPDKYPFECKRHCMLKTKTKHEHCMLVTKNGHRFWNAWEQGGHSATAPPEPVELISSFLPSEAKSVTKLKPRKHKQERRWVNSFKTDCTHCGNVIHSEPCTCGASSKIDVYECKVPEIKRCVPLKSKLNKIKDKDAKRAIKACQGCEFYQPKIKFVSVEEFARDTLKLIPLLPDNITSVTGVARSGVHPASMIAMMLHVPLYILRQSKNDLIPAGNGWRLHQQPQGPGINLVIDDTTMTGRSLSLAKGILKNSGMKHIHASVYTNPAALSKPDLWAVDLPWPHFLEWNLFNSVMSPSIALDFDGILCNDCRPIEDDDGERYLNFLENAVPKYLPKKTSVPLIITARIEKYRPQTITWLKRWGVRYNKLVMHSAPTLQERNRDNIARYKAEHYSSWVSSNNFKISPPVFIESDDHQARKIAEYSRSPVICPTSKRAYQ</sequence>
<accession>A0A517PWB8</accession>
<proteinExistence type="predicted"/>